<evidence type="ECO:0000313" key="2">
    <source>
        <dbReference type="Proteomes" id="UP000800097"/>
    </source>
</evidence>
<organism evidence="1 2">
    <name type="scientific">Westerdykella ornata</name>
    <dbReference type="NCBI Taxonomy" id="318751"/>
    <lineage>
        <taxon>Eukaryota</taxon>
        <taxon>Fungi</taxon>
        <taxon>Dikarya</taxon>
        <taxon>Ascomycota</taxon>
        <taxon>Pezizomycotina</taxon>
        <taxon>Dothideomycetes</taxon>
        <taxon>Pleosporomycetidae</taxon>
        <taxon>Pleosporales</taxon>
        <taxon>Sporormiaceae</taxon>
        <taxon>Westerdykella</taxon>
    </lineage>
</organism>
<reference evidence="1" key="1">
    <citation type="journal article" date="2020" name="Stud. Mycol.">
        <title>101 Dothideomycetes genomes: a test case for predicting lifestyles and emergence of pathogens.</title>
        <authorList>
            <person name="Haridas S."/>
            <person name="Albert R."/>
            <person name="Binder M."/>
            <person name="Bloem J."/>
            <person name="Labutti K."/>
            <person name="Salamov A."/>
            <person name="Andreopoulos B."/>
            <person name="Baker S."/>
            <person name="Barry K."/>
            <person name="Bills G."/>
            <person name="Bluhm B."/>
            <person name="Cannon C."/>
            <person name="Castanera R."/>
            <person name="Culley D."/>
            <person name="Daum C."/>
            <person name="Ezra D."/>
            <person name="Gonzalez J."/>
            <person name="Henrissat B."/>
            <person name="Kuo A."/>
            <person name="Liang C."/>
            <person name="Lipzen A."/>
            <person name="Lutzoni F."/>
            <person name="Magnuson J."/>
            <person name="Mondo S."/>
            <person name="Nolan M."/>
            <person name="Ohm R."/>
            <person name="Pangilinan J."/>
            <person name="Park H.-J."/>
            <person name="Ramirez L."/>
            <person name="Alfaro M."/>
            <person name="Sun H."/>
            <person name="Tritt A."/>
            <person name="Yoshinaga Y."/>
            <person name="Zwiers L.-H."/>
            <person name="Turgeon B."/>
            <person name="Goodwin S."/>
            <person name="Spatafora J."/>
            <person name="Crous P."/>
            <person name="Grigoriev I."/>
        </authorList>
    </citation>
    <scope>NUCLEOTIDE SEQUENCE</scope>
    <source>
        <strain evidence="1">CBS 379.55</strain>
    </source>
</reference>
<dbReference type="Proteomes" id="UP000800097">
    <property type="component" value="Unassembled WGS sequence"/>
</dbReference>
<accession>A0A6A6JSU3</accession>
<dbReference type="GeneID" id="54553831"/>
<sequence length="159" mass="17916">MAWDVATSGHGRTIPRSKSIKLAMQFATEPVFVATCLRNGRYVALACRIKIDFSKARVTVQVPFHDWMKKAEMKDLRDAVLENMRNREEGLEVHIATDDSVMSLLLDLLPRAGSEKFENWSGVALVGEVLARASSNMPKRDFEEVVRSVIEVRDALTRP</sequence>
<keyword evidence="2" id="KW-1185">Reference proteome</keyword>
<evidence type="ECO:0000313" key="1">
    <source>
        <dbReference type="EMBL" id="KAF2279314.1"/>
    </source>
</evidence>
<proteinExistence type="predicted"/>
<name>A0A6A6JSU3_WESOR</name>
<dbReference type="EMBL" id="ML986486">
    <property type="protein sequence ID" value="KAF2279314.1"/>
    <property type="molecule type" value="Genomic_DNA"/>
</dbReference>
<protein>
    <submittedName>
        <fullName evidence="1">Uncharacterized protein</fullName>
    </submittedName>
</protein>
<dbReference type="RefSeq" id="XP_033656853.1">
    <property type="nucleotide sequence ID" value="XM_033800656.1"/>
</dbReference>
<gene>
    <name evidence="1" type="ORF">EI97DRAFT_455575</name>
</gene>
<dbReference type="AlphaFoldDB" id="A0A6A6JSU3"/>